<feature type="region of interest" description="Disordered" evidence="1">
    <location>
        <begin position="1"/>
        <end position="33"/>
    </location>
</feature>
<accession>A0A834N479</accession>
<dbReference type="Proteomes" id="UP000617340">
    <property type="component" value="Unassembled WGS sequence"/>
</dbReference>
<reference evidence="2" key="1">
    <citation type="journal article" date="2020" name="G3 (Bethesda)">
        <title>High-Quality Assemblies for Three Invasive Social Wasps from the &lt;i&gt;Vespula&lt;/i&gt; Genus.</title>
        <authorList>
            <person name="Harrop T.W.R."/>
            <person name="Guhlin J."/>
            <person name="McLaughlin G.M."/>
            <person name="Permina E."/>
            <person name="Stockwell P."/>
            <person name="Gilligan J."/>
            <person name="Le Lec M.F."/>
            <person name="Gruber M.A.M."/>
            <person name="Quinn O."/>
            <person name="Lovegrove M."/>
            <person name="Duncan E.J."/>
            <person name="Remnant E.J."/>
            <person name="Van Eeckhoven J."/>
            <person name="Graham B."/>
            <person name="Knapp R.A."/>
            <person name="Langford K.W."/>
            <person name="Kronenberg Z."/>
            <person name="Press M.O."/>
            <person name="Eacker S.M."/>
            <person name="Wilson-Rankin E.E."/>
            <person name="Purcell J."/>
            <person name="Lester P.J."/>
            <person name="Dearden P.K."/>
        </authorList>
    </citation>
    <scope>NUCLEOTIDE SEQUENCE</scope>
    <source>
        <strain evidence="2">Linc-1</strain>
    </source>
</reference>
<dbReference type="AlphaFoldDB" id="A0A834N479"/>
<organism evidence="2 3">
    <name type="scientific">Vespula germanica</name>
    <name type="common">German yellow jacket</name>
    <name type="synonym">Paravespula germanica</name>
    <dbReference type="NCBI Taxonomy" id="30212"/>
    <lineage>
        <taxon>Eukaryota</taxon>
        <taxon>Metazoa</taxon>
        <taxon>Ecdysozoa</taxon>
        <taxon>Arthropoda</taxon>
        <taxon>Hexapoda</taxon>
        <taxon>Insecta</taxon>
        <taxon>Pterygota</taxon>
        <taxon>Neoptera</taxon>
        <taxon>Endopterygota</taxon>
        <taxon>Hymenoptera</taxon>
        <taxon>Apocrita</taxon>
        <taxon>Aculeata</taxon>
        <taxon>Vespoidea</taxon>
        <taxon>Vespidae</taxon>
        <taxon>Vespinae</taxon>
        <taxon>Vespula</taxon>
    </lineage>
</organism>
<proteinExistence type="predicted"/>
<keyword evidence="3" id="KW-1185">Reference proteome</keyword>
<evidence type="ECO:0000313" key="3">
    <source>
        <dbReference type="Proteomes" id="UP000617340"/>
    </source>
</evidence>
<evidence type="ECO:0000256" key="1">
    <source>
        <dbReference type="SAM" id="MobiDB-lite"/>
    </source>
</evidence>
<name>A0A834N479_VESGE</name>
<sequence length="107" mass="11842">MGEEERMEGREGGGERGGKEKEEKEGKSKKERRPFIELTMLSLARSFLARSSNQSGSIARVRISAGSPLPGSFVKTIAVEICRLPSYGKSDEQWGEKISRRQALGLE</sequence>
<evidence type="ECO:0000313" key="2">
    <source>
        <dbReference type="EMBL" id="KAF7395672.1"/>
    </source>
</evidence>
<comment type="caution">
    <text evidence="2">The sequence shown here is derived from an EMBL/GenBank/DDBJ whole genome shotgun (WGS) entry which is preliminary data.</text>
</comment>
<dbReference type="EMBL" id="JACSDZ010000009">
    <property type="protein sequence ID" value="KAF7395672.1"/>
    <property type="molecule type" value="Genomic_DNA"/>
</dbReference>
<feature type="compositionally biased region" description="Basic and acidic residues" evidence="1">
    <location>
        <begin position="7"/>
        <end position="28"/>
    </location>
</feature>
<gene>
    <name evidence="2" type="ORF">HZH68_009722</name>
</gene>
<protein>
    <submittedName>
        <fullName evidence="2">Uncharacterized protein</fullName>
    </submittedName>
</protein>